<dbReference type="InterPro" id="IPR036890">
    <property type="entry name" value="HATPase_C_sf"/>
</dbReference>
<dbReference type="AlphaFoldDB" id="A0A9D1J9W3"/>
<dbReference type="SUPFAM" id="SSF55874">
    <property type="entry name" value="ATPase domain of HSP90 chaperone/DNA topoisomerase II/histidine kinase"/>
    <property type="match status" value="1"/>
</dbReference>
<dbReference type="InterPro" id="IPR005467">
    <property type="entry name" value="His_kinase_dom"/>
</dbReference>
<keyword evidence="11 12" id="KW-0472">Membrane</keyword>
<keyword evidence="5 12" id="KW-0812">Transmembrane</keyword>
<evidence type="ECO:0000256" key="7">
    <source>
        <dbReference type="ARBA" id="ARBA00022777"/>
    </source>
</evidence>
<keyword evidence="8" id="KW-0067">ATP-binding</keyword>
<evidence type="ECO:0000256" key="3">
    <source>
        <dbReference type="ARBA" id="ARBA00022553"/>
    </source>
</evidence>
<evidence type="ECO:0000256" key="5">
    <source>
        <dbReference type="ARBA" id="ARBA00022692"/>
    </source>
</evidence>
<dbReference type="Proteomes" id="UP000823912">
    <property type="component" value="Unassembled WGS sequence"/>
</dbReference>
<sequence>MIRFGWNKKTLTARFVRVLCVTFLPLGILTFVAACLVVWFSSNQISASYEHSLEGDMIPLQENILETEEELDDFVLDHLAELAMERGHDEALNYEMIEELGSMQKNRQVEGVAYLYDRSLASIYVKYNYDSYTFGEMENFRNKLLSRGFPEGTTRGWQLYDFDGKCFLLRSYSYAGYHIGLMVDMNSFMEGLQTAEELGTQECYLTDGEKIMHLIADTANRYRDSSWEELLGGRDGRQFLVWDGPELGCSVALVVPTLTSLQNVWGYLGFLLLTVLLEILFIFIFWQMVKKWVVTPIHTMNEALDVFGQKSASSERYRITGIDEDISWDFRQMFENFNEMAGEVEEGRRREQQVHDMTLDNLKLRMNPHMLMNSLNLIYSMAQIEDYHSIQEFSLCMTDYFRYVLKETNDLVTVKEEMDFVKSYLNIQKIRFPDRFNCVYTMAEETENAKIPPLLIENFVENAVKYALIPGKITEILINIRRQDQWLFISITDTGRGIPADVMTHIQGKRSYVDAMGREHIGIANCRKWIEYYYEGKGNIRITSKPGAGTQVWIEVPFFTEERREDA</sequence>
<keyword evidence="3" id="KW-0597">Phosphoprotein</keyword>
<name>A0A9D1J9W3_9FIRM</name>
<dbReference type="Pfam" id="PF06580">
    <property type="entry name" value="His_kinase"/>
    <property type="match status" value="1"/>
</dbReference>
<evidence type="ECO:0000313" key="15">
    <source>
        <dbReference type="Proteomes" id="UP000823912"/>
    </source>
</evidence>
<evidence type="ECO:0000256" key="2">
    <source>
        <dbReference type="ARBA" id="ARBA00022475"/>
    </source>
</evidence>
<keyword evidence="6" id="KW-0547">Nucleotide-binding</keyword>
<feature type="transmembrane region" description="Helical" evidence="12">
    <location>
        <begin position="264"/>
        <end position="286"/>
    </location>
</feature>
<reference evidence="14" key="2">
    <citation type="journal article" date="2021" name="PeerJ">
        <title>Extensive microbial diversity within the chicken gut microbiome revealed by metagenomics and culture.</title>
        <authorList>
            <person name="Gilroy R."/>
            <person name="Ravi A."/>
            <person name="Getino M."/>
            <person name="Pursley I."/>
            <person name="Horton D.L."/>
            <person name="Alikhan N.F."/>
            <person name="Baker D."/>
            <person name="Gharbi K."/>
            <person name="Hall N."/>
            <person name="Watson M."/>
            <person name="Adriaenssens E.M."/>
            <person name="Foster-Nyarko E."/>
            <person name="Jarju S."/>
            <person name="Secka A."/>
            <person name="Antonio M."/>
            <person name="Oren A."/>
            <person name="Chaudhuri R.R."/>
            <person name="La Ragione R."/>
            <person name="Hildebrand F."/>
            <person name="Pallen M.J."/>
        </authorList>
    </citation>
    <scope>NUCLEOTIDE SEQUENCE</scope>
    <source>
        <strain evidence="14">ChiSjej5B23-6657</strain>
    </source>
</reference>
<dbReference type="GO" id="GO:0005886">
    <property type="term" value="C:plasma membrane"/>
    <property type="evidence" value="ECO:0007669"/>
    <property type="project" value="UniProtKB-SubCell"/>
</dbReference>
<keyword evidence="7 14" id="KW-0418">Kinase</keyword>
<dbReference type="Gene3D" id="3.30.565.10">
    <property type="entry name" value="Histidine kinase-like ATPase, C-terminal domain"/>
    <property type="match status" value="1"/>
</dbReference>
<dbReference type="Pfam" id="PF02518">
    <property type="entry name" value="HATPase_c"/>
    <property type="match status" value="1"/>
</dbReference>
<evidence type="ECO:0000256" key="1">
    <source>
        <dbReference type="ARBA" id="ARBA00004651"/>
    </source>
</evidence>
<dbReference type="InterPro" id="IPR050640">
    <property type="entry name" value="Bact_2-comp_sensor_kinase"/>
</dbReference>
<dbReference type="InterPro" id="IPR003594">
    <property type="entry name" value="HATPase_dom"/>
</dbReference>
<evidence type="ECO:0000313" key="14">
    <source>
        <dbReference type="EMBL" id="HIR69845.1"/>
    </source>
</evidence>
<keyword evidence="2" id="KW-1003">Cell membrane</keyword>
<dbReference type="PANTHER" id="PTHR34220">
    <property type="entry name" value="SENSOR HISTIDINE KINASE YPDA"/>
    <property type="match status" value="1"/>
</dbReference>
<evidence type="ECO:0000256" key="9">
    <source>
        <dbReference type="ARBA" id="ARBA00022989"/>
    </source>
</evidence>
<proteinExistence type="predicted"/>
<evidence type="ECO:0000259" key="13">
    <source>
        <dbReference type="PROSITE" id="PS50109"/>
    </source>
</evidence>
<keyword evidence="4" id="KW-0808">Transferase</keyword>
<dbReference type="PROSITE" id="PS50109">
    <property type="entry name" value="HIS_KIN"/>
    <property type="match status" value="1"/>
</dbReference>
<feature type="domain" description="Histidine kinase" evidence="13">
    <location>
        <begin position="455"/>
        <end position="560"/>
    </location>
</feature>
<comment type="subcellular location">
    <subcellularLocation>
        <location evidence="1">Cell membrane</location>
        <topology evidence="1">Multi-pass membrane protein</topology>
    </subcellularLocation>
</comment>
<protein>
    <submittedName>
        <fullName evidence="14">Histidine kinase</fullName>
    </submittedName>
</protein>
<keyword evidence="9 12" id="KW-1133">Transmembrane helix</keyword>
<keyword evidence="10" id="KW-0902">Two-component regulatory system</keyword>
<evidence type="ECO:0000256" key="10">
    <source>
        <dbReference type="ARBA" id="ARBA00023012"/>
    </source>
</evidence>
<dbReference type="InterPro" id="IPR010559">
    <property type="entry name" value="Sig_transdc_His_kin_internal"/>
</dbReference>
<evidence type="ECO:0000256" key="11">
    <source>
        <dbReference type="ARBA" id="ARBA00023136"/>
    </source>
</evidence>
<reference evidence="14" key="1">
    <citation type="submission" date="2020-10" db="EMBL/GenBank/DDBJ databases">
        <authorList>
            <person name="Gilroy R."/>
        </authorList>
    </citation>
    <scope>NUCLEOTIDE SEQUENCE</scope>
    <source>
        <strain evidence="14">ChiSjej5B23-6657</strain>
    </source>
</reference>
<gene>
    <name evidence="14" type="ORF">IAA55_01030</name>
</gene>
<evidence type="ECO:0000256" key="4">
    <source>
        <dbReference type="ARBA" id="ARBA00022679"/>
    </source>
</evidence>
<feature type="transmembrane region" description="Helical" evidence="12">
    <location>
        <begin position="15"/>
        <end position="40"/>
    </location>
</feature>
<evidence type="ECO:0000256" key="8">
    <source>
        <dbReference type="ARBA" id="ARBA00022840"/>
    </source>
</evidence>
<comment type="caution">
    <text evidence="14">The sequence shown here is derived from an EMBL/GenBank/DDBJ whole genome shotgun (WGS) entry which is preliminary data.</text>
</comment>
<evidence type="ECO:0000256" key="6">
    <source>
        <dbReference type="ARBA" id="ARBA00022741"/>
    </source>
</evidence>
<dbReference type="SMART" id="SM00387">
    <property type="entry name" value="HATPase_c"/>
    <property type="match status" value="1"/>
</dbReference>
<accession>A0A9D1J9W3</accession>
<dbReference type="PROSITE" id="PS51257">
    <property type="entry name" value="PROKAR_LIPOPROTEIN"/>
    <property type="match status" value="1"/>
</dbReference>
<evidence type="ECO:0000256" key="12">
    <source>
        <dbReference type="SAM" id="Phobius"/>
    </source>
</evidence>
<organism evidence="14 15">
    <name type="scientific">Candidatus Pullilachnospira gallistercoris</name>
    <dbReference type="NCBI Taxonomy" id="2840911"/>
    <lineage>
        <taxon>Bacteria</taxon>
        <taxon>Bacillati</taxon>
        <taxon>Bacillota</taxon>
        <taxon>Clostridia</taxon>
        <taxon>Lachnospirales</taxon>
        <taxon>Lachnospiraceae</taxon>
        <taxon>Lachnospiraceae incertae sedis</taxon>
        <taxon>Candidatus Pullilachnospira</taxon>
    </lineage>
</organism>
<dbReference type="GO" id="GO:0005524">
    <property type="term" value="F:ATP binding"/>
    <property type="evidence" value="ECO:0007669"/>
    <property type="project" value="UniProtKB-KW"/>
</dbReference>
<dbReference type="PANTHER" id="PTHR34220:SF11">
    <property type="entry name" value="SENSOR PROTEIN KINASE HPTS"/>
    <property type="match status" value="1"/>
</dbReference>
<dbReference type="EMBL" id="DVHM01000017">
    <property type="protein sequence ID" value="HIR69845.1"/>
    <property type="molecule type" value="Genomic_DNA"/>
</dbReference>
<dbReference type="GO" id="GO:0000155">
    <property type="term" value="F:phosphorelay sensor kinase activity"/>
    <property type="evidence" value="ECO:0007669"/>
    <property type="project" value="InterPro"/>
</dbReference>